<dbReference type="InterPro" id="IPR009288">
    <property type="entry name" value="AIG2-like_dom"/>
</dbReference>
<feature type="domain" description="Gamma-glutamylcyclotransferase AIG2-like" evidence="4">
    <location>
        <begin position="34"/>
        <end position="140"/>
    </location>
</feature>
<proteinExistence type="predicted"/>
<name>A0A1E3ITZ9_9TREE</name>
<dbReference type="RefSeq" id="XP_019030186.1">
    <property type="nucleotide sequence ID" value="XM_019177802.1"/>
</dbReference>
<feature type="region of interest" description="Disordered" evidence="2">
    <location>
        <begin position="82"/>
        <end position="103"/>
    </location>
</feature>
<protein>
    <recommendedName>
        <fullName evidence="7">Aminotransferase class V domain-containing protein</fullName>
    </recommendedName>
</protein>
<dbReference type="PANTHER" id="PTHR43092:SF2">
    <property type="entry name" value="HERCYNYLCYSTEINE SULFOXIDE LYASE"/>
    <property type="match status" value="1"/>
</dbReference>
<feature type="domain" description="Aminotransferase class V" evidence="3">
    <location>
        <begin position="442"/>
        <end position="607"/>
    </location>
</feature>
<dbReference type="Pfam" id="PF00266">
    <property type="entry name" value="Aminotran_5"/>
    <property type="match status" value="2"/>
</dbReference>
<evidence type="ECO:0000313" key="5">
    <source>
        <dbReference type="EMBL" id="ODN92052.1"/>
    </source>
</evidence>
<feature type="compositionally biased region" description="Polar residues" evidence="2">
    <location>
        <begin position="86"/>
        <end position="103"/>
    </location>
</feature>
<dbReference type="SUPFAM" id="SSF53383">
    <property type="entry name" value="PLP-dependent transferases"/>
    <property type="match status" value="1"/>
</dbReference>
<feature type="region of interest" description="Disordered" evidence="2">
    <location>
        <begin position="147"/>
        <end position="172"/>
    </location>
</feature>
<keyword evidence="6" id="KW-1185">Reference proteome</keyword>
<sequence>MSSLDSSPPHNREAHQCQSLRSSSLCPANGACSVFFYGTLCAPQVLARVLGHKCENLTFQDALLPGYTRHRVKGEAYPAVIEHDGSGQTSDTESEQSDASSTRGTLVHGLTNADAHALDLFEDDEYTRKRVLVRALTHTYTVGNLPPALRDPTLREGVEGAAPKDQEDLTDSKVASVPPYSAKMSEASVYVWSDPLDRLEPEVWDFQSFTKAKKDDWNDLPVEWYDSVDKSRTGLARPNSASINGDQNGKVEDEGGDEGLVGRQAEGYEDFGHNLLKQWAFSDGYVNLNHGSYGSPPLPVISAANKLSTQIESNPDKFMRRDWLPILEETHRAVAGIIGAQESEVVIVPNTTHGIFNIVDTLKWEPGDVIVYYNTTYGAVSQMLKYLADSRGVTLHPVNINFPVPHSTVIEETAKVLDQYNEISKPHYTGQPKATGKGDGSSRVKLIVVDALSSNPGLLFPWQEIVQVAKRYGVLSLVDGAHAIGQIEVDVKKADCDFFVSNCHKWLMSRRGGAVLYVPTRNQYLIRTSIPTSAGYESTKYPTPGVNAEWAWATQYRWTGTQDWTPFFSILPAIEFRKNVLGGEKRIMEWCHSLAVAGSKRLKQRWGVDAVIMDTPTPTLTAAMSNITLPHIPPPTSFADQAQQARFLVDGMFEANCFAACYMHAGKWWVRFSAQVWNELSDFDYIGGVLEDLCLKIKNGKHLKQAETVEATKNAPKQPVQVE</sequence>
<dbReference type="InterPro" id="IPR000192">
    <property type="entry name" value="Aminotrans_V_dom"/>
</dbReference>
<dbReference type="Gene3D" id="3.40.640.10">
    <property type="entry name" value="Type I PLP-dependent aspartate aminotransferase-like (Major domain)"/>
    <property type="match status" value="1"/>
</dbReference>
<dbReference type="EMBL" id="AWGH01000018">
    <property type="protein sequence ID" value="ODN92052.1"/>
    <property type="molecule type" value="Genomic_DNA"/>
</dbReference>
<dbReference type="InterPro" id="IPR013024">
    <property type="entry name" value="GGCT-like"/>
</dbReference>
<dbReference type="Gene3D" id="3.10.490.10">
    <property type="entry name" value="Gamma-glutamyl cyclotransferase-like"/>
    <property type="match status" value="1"/>
</dbReference>
<dbReference type="Gene3D" id="3.90.1150.10">
    <property type="entry name" value="Aspartate Aminotransferase, domain 1"/>
    <property type="match status" value="1"/>
</dbReference>
<gene>
    <name evidence="5" type="ORF">L198_05724</name>
</gene>
<organism evidence="5 6">
    <name type="scientific">Cryptococcus wingfieldii CBS 7118</name>
    <dbReference type="NCBI Taxonomy" id="1295528"/>
    <lineage>
        <taxon>Eukaryota</taxon>
        <taxon>Fungi</taxon>
        <taxon>Dikarya</taxon>
        <taxon>Basidiomycota</taxon>
        <taxon>Agaricomycotina</taxon>
        <taxon>Tremellomycetes</taxon>
        <taxon>Tremellales</taxon>
        <taxon>Cryptococcaceae</taxon>
        <taxon>Cryptococcus</taxon>
    </lineage>
</organism>
<dbReference type="AlphaFoldDB" id="A0A1E3ITZ9"/>
<evidence type="ECO:0000259" key="3">
    <source>
        <dbReference type="Pfam" id="PF00266"/>
    </source>
</evidence>
<comment type="caution">
    <text evidence="5">The sequence shown here is derived from an EMBL/GenBank/DDBJ whole genome shotgun (WGS) entry which is preliminary data.</text>
</comment>
<dbReference type="GeneID" id="30194936"/>
<dbReference type="OrthoDB" id="5978656at2759"/>
<evidence type="ECO:0000313" key="6">
    <source>
        <dbReference type="Proteomes" id="UP000094819"/>
    </source>
</evidence>
<dbReference type="Pfam" id="PF06094">
    <property type="entry name" value="GGACT"/>
    <property type="match status" value="1"/>
</dbReference>
<dbReference type="CDD" id="cd06661">
    <property type="entry name" value="GGCT_like"/>
    <property type="match status" value="1"/>
</dbReference>
<accession>A0A1E3ITZ9</accession>
<feature type="domain" description="Aminotransferase class V" evidence="3">
    <location>
        <begin position="297"/>
        <end position="401"/>
    </location>
</feature>
<keyword evidence="1" id="KW-0663">Pyridoxal phosphate</keyword>
<evidence type="ECO:0000256" key="1">
    <source>
        <dbReference type="ARBA" id="ARBA00022898"/>
    </source>
</evidence>
<feature type="region of interest" description="Disordered" evidence="2">
    <location>
        <begin position="235"/>
        <end position="256"/>
    </location>
</feature>
<evidence type="ECO:0008006" key="7">
    <source>
        <dbReference type="Google" id="ProtNLM"/>
    </source>
</evidence>
<evidence type="ECO:0000256" key="2">
    <source>
        <dbReference type="SAM" id="MobiDB-lite"/>
    </source>
</evidence>
<evidence type="ECO:0000259" key="4">
    <source>
        <dbReference type="Pfam" id="PF06094"/>
    </source>
</evidence>
<dbReference type="PANTHER" id="PTHR43092">
    <property type="entry name" value="L-CYSTEINE DESULFHYDRASE"/>
    <property type="match status" value="1"/>
</dbReference>
<dbReference type="InterPro" id="IPR015424">
    <property type="entry name" value="PyrdxlP-dep_Trfase"/>
</dbReference>
<dbReference type="Proteomes" id="UP000094819">
    <property type="component" value="Unassembled WGS sequence"/>
</dbReference>
<dbReference type="InterPro" id="IPR036568">
    <property type="entry name" value="GGCT-like_sf"/>
</dbReference>
<dbReference type="InterPro" id="IPR015421">
    <property type="entry name" value="PyrdxlP-dep_Trfase_major"/>
</dbReference>
<dbReference type="SUPFAM" id="SSF110857">
    <property type="entry name" value="Gamma-glutamyl cyclotransferase-like"/>
    <property type="match status" value="1"/>
</dbReference>
<reference evidence="5 6" key="1">
    <citation type="submission" date="2016-06" db="EMBL/GenBank/DDBJ databases">
        <title>Evolution of pathogenesis and genome organization in the Tremellales.</title>
        <authorList>
            <person name="Cuomo C."/>
            <person name="Litvintseva A."/>
            <person name="Heitman J."/>
            <person name="Chen Y."/>
            <person name="Sun S."/>
            <person name="Springer D."/>
            <person name="Dromer F."/>
            <person name="Young S."/>
            <person name="Zeng Q."/>
            <person name="Chapman S."/>
            <person name="Gujja S."/>
            <person name="Saif S."/>
            <person name="Birren B."/>
        </authorList>
    </citation>
    <scope>NUCLEOTIDE SEQUENCE [LARGE SCALE GENOMIC DNA]</scope>
    <source>
        <strain evidence="5 6">CBS 7118</strain>
    </source>
</reference>
<dbReference type="InterPro" id="IPR015422">
    <property type="entry name" value="PyrdxlP-dep_Trfase_small"/>
</dbReference>
<feature type="compositionally biased region" description="Basic and acidic residues" evidence="2">
    <location>
        <begin position="152"/>
        <end position="171"/>
    </location>
</feature>